<dbReference type="Proteomes" id="UP000527143">
    <property type="component" value="Unassembled WGS sequence"/>
</dbReference>
<dbReference type="RefSeq" id="WP_184083575.1">
    <property type="nucleotide sequence ID" value="NZ_JACIJF010000001.1"/>
</dbReference>
<sequence length="163" mass="16963">MRCLLPILAIGLSGCAKNADDFPSLLPRAVEGQSLAEPERPVEIAIADSSLDKKIVAITNSLNDVERRFTAAARDAEAKVAVARGVPIGSERWLDAQVALSALDAVRAPVATARADLEQLIIERGAEGKPPYPALQSATSHADAVSAAQSRRIAAFEAALGGA</sequence>
<dbReference type="EMBL" id="JACIJF010000001">
    <property type="protein sequence ID" value="MBB5709127.1"/>
    <property type="molecule type" value="Genomic_DNA"/>
</dbReference>
<name>A0A840Y756_9SPHN</name>
<dbReference type="AlphaFoldDB" id="A0A840Y756"/>
<keyword evidence="2" id="KW-1185">Reference proteome</keyword>
<organism evidence="1 2">
    <name type="scientific">Sphingomonas xinjiangensis</name>
    <dbReference type="NCBI Taxonomy" id="643568"/>
    <lineage>
        <taxon>Bacteria</taxon>
        <taxon>Pseudomonadati</taxon>
        <taxon>Pseudomonadota</taxon>
        <taxon>Alphaproteobacteria</taxon>
        <taxon>Sphingomonadales</taxon>
        <taxon>Sphingomonadaceae</taxon>
        <taxon>Sphingomonas</taxon>
    </lineage>
</organism>
<protein>
    <submittedName>
        <fullName evidence="1">Uncharacterized protein</fullName>
    </submittedName>
</protein>
<evidence type="ECO:0000313" key="1">
    <source>
        <dbReference type="EMBL" id="MBB5709127.1"/>
    </source>
</evidence>
<reference evidence="1 2" key="1">
    <citation type="submission" date="2020-08" db="EMBL/GenBank/DDBJ databases">
        <title>Genomic Encyclopedia of Type Strains, Phase IV (KMG-IV): sequencing the most valuable type-strain genomes for metagenomic binning, comparative biology and taxonomic classification.</title>
        <authorList>
            <person name="Goeker M."/>
        </authorList>
    </citation>
    <scope>NUCLEOTIDE SEQUENCE [LARGE SCALE GENOMIC DNA]</scope>
    <source>
        <strain evidence="1 2">DSM 26736</strain>
    </source>
</reference>
<accession>A0A840Y756</accession>
<comment type="caution">
    <text evidence="1">The sequence shown here is derived from an EMBL/GenBank/DDBJ whole genome shotgun (WGS) entry which is preliminary data.</text>
</comment>
<dbReference type="PROSITE" id="PS51257">
    <property type="entry name" value="PROKAR_LIPOPROTEIN"/>
    <property type="match status" value="1"/>
</dbReference>
<gene>
    <name evidence="1" type="ORF">FHT02_000333</name>
</gene>
<evidence type="ECO:0000313" key="2">
    <source>
        <dbReference type="Proteomes" id="UP000527143"/>
    </source>
</evidence>
<proteinExistence type="predicted"/>